<dbReference type="AlphaFoldDB" id="A0A108T1I2"/>
<evidence type="ECO:0000256" key="1">
    <source>
        <dbReference type="SAM" id="MobiDB-lite"/>
    </source>
</evidence>
<evidence type="ECO:0000313" key="3">
    <source>
        <dbReference type="Proteomes" id="UP000448877"/>
    </source>
</evidence>
<dbReference type="Proteomes" id="UP000448877">
    <property type="component" value="Unassembled WGS sequence"/>
</dbReference>
<accession>A0A108T1I2</accession>
<dbReference type="RefSeq" id="WP_007216694.1">
    <property type="nucleotide sequence ID" value="NZ_CABMLT010000048.1"/>
</dbReference>
<dbReference type="EMBL" id="VVYV01000146">
    <property type="protein sequence ID" value="KAA5410099.1"/>
    <property type="molecule type" value="Genomic_DNA"/>
</dbReference>
<protein>
    <submittedName>
        <fullName evidence="2">Uncharacterized protein</fullName>
    </submittedName>
</protein>
<evidence type="ECO:0000313" key="2">
    <source>
        <dbReference type="EMBL" id="KAA5410099.1"/>
    </source>
</evidence>
<feature type="region of interest" description="Disordered" evidence="1">
    <location>
        <begin position="1"/>
        <end position="26"/>
    </location>
</feature>
<comment type="caution">
    <text evidence="2">The sequence shown here is derived from an EMBL/GenBank/DDBJ whole genome shotgun (WGS) entry which is preliminary data.</text>
</comment>
<gene>
    <name evidence="2" type="ORF">F2Y81_29685</name>
</gene>
<name>A0A108T1I2_9BACE</name>
<feature type="compositionally biased region" description="Basic and acidic residues" evidence="1">
    <location>
        <begin position="1"/>
        <end position="15"/>
    </location>
</feature>
<sequence>MNGHKKIDIHSHPGDESQGASASDMKYINSRNNAVYLKRNRTLHDYNSKKSNITTIHINTVEDLQKYIQDRLKK</sequence>
<reference evidence="2 3" key="1">
    <citation type="journal article" date="2019" name="Nat. Med.">
        <title>A library of human gut bacterial isolates paired with longitudinal multiomics data enables mechanistic microbiome research.</title>
        <authorList>
            <person name="Poyet M."/>
            <person name="Groussin M."/>
            <person name="Gibbons S.M."/>
            <person name="Avila-Pacheco J."/>
            <person name="Jiang X."/>
            <person name="Kearney S.M."/>
            <person name="Perrotta A.R."/>
            <person name="Berdy B."/>
            <person name="Zhao S."/>
            <person name="Lieberman T.D."/>
            <person name="Swanson P.K."/>
            <person name="Smith M."/>
            <person name="Roesemann S."/>
            <person name="Alexander J.E."/>
            <person name="Rich S.A."/>
            <person name="Livny J."/>
            <person name="Vlamakis H."/>
            <person name="Clish C."/>
            <person name="Bullock K."/>
            <person name="Deik A."/>
            <person name="Scott J."/>
            <person name="Pierce K.A."/>
            <person name="Xavier R.J."/>
            <person name="Alm E.J."/>
        </authorList>
    </citation>
    <scope>NUCLEOTIDE SEQUENCE [LARGE SCALE GENOMIC DNA]</scope>
    <source>
        <strain evidence="2 3">BIOML-A6</strain>
    </source>
</reference>
<organism evidence="2 3">
    <name type="scientific">Bacteroides cellulosilyticus</name>
    <dbReference type="NCBI Taxonomy" id="246787"/>
    <lineage>
        <taxon>Bacteria</taxon>
        <taxon>Pseudomonadati</taxon>
        <taxon>Bacteroidota</taxon>
        <taxon>Bacteroidia</taxon>
        <taxon>Bacteroidales</taxon>
        <taxon>Bacteroidaceae</taxon>
        <taxon>Bacteroides</taxon>
    </lineage>
</organism>
<proteinExistence type="predicted"/>